<name>A0A6P5Y8D5_DURZI</name>
<dbReference type="GeneID" id="111289735"/>
<feature type="chain" id="PRO_5028129872" evidence="4">
    <location>
        <begin position="18"/>
        <end position="579"/>
    </location>
</feature>
<dbReference type="PANTHER" id="PTHR11183">
    <property type="entry name" value="GLYCOGENIN SUBFAMILY MEMBER"/>
    <property type="match status" value="1"/>
</dbReference>
<proteinExistence type="predicted"/>
<evidence type="ECO:0000256" key="1">
    <source>
        <dbReference type="ARBA" id="ARBA00022676"/>
    </source>
</evidence>
<evidence type="ECO:0000256" key="4">
    <source>
        <dbReference type="SAM" id="SignalP"/>
    </source>
</evidence>
<dbReference type="CDD" id="cd02537">
    <property type="entry name" value="GT8_Glycogenin"/>
    <property type="match status" value="1"/>
</dbReference>
<accession>A0A6P5Y8D5</accession>
<evidence type="ECO:0000256" key="2">
    <source>
        <dbReference type="ARBA" id="ARBA00023211"/>
    </source>
</evidence>
<evidence type="ECO:0000313" key="6">
    <source>
        <dbReference type="RefSeq" id="XP_022736744.1"/>
    </source>
</evidence>
<dbReference type="OrthoDB" id="2014201at2759"/>
<keyword evidence="3" id="KW-0812">Transmembrane</keyword>
<feature type="transmembrane region" description="Helical" evidence="3">
    <location>
        <begin position="405"/>
        <end position="425"/>
    </location>
</feature>
<feature type="transmembrane region" description="Helical" evidence="3">
    <location>
        <begin position="354"/>
        <end position="374"/>
    </location>
</feature>
<feature type="transmembrane region" description="Helical" evidence="3">
    <location>
        <begin position="474"/>
        <end position="492"/>
    </location>
</feature>
<keyword evidence="5" id="KW-1185">Reference proteome</keyword>
<keyword evidence="3" id="KW-1133">Transmembrane helix</keyword>
<keyword evidence="2" id="KW-0464">Manganese</keyword>
<dbReference type="InterPro" id="IPR029044">
    <property type="entry name" value="Nucleotide-diphossugar_trans"/>
</dbReference>
<keyword evidence="4" id="KW-0732">Signal</keyword>
<keyword evidence="3" id="KW-0472">Membrane</keyword>
<evidence type="ECO:0000256" key="3">
    <source>
        <dbReference type="SAM" id="Phobius"/>
    </source>
</evidence>
<dbReference type="Proteomes" id="UP000515121">
    <property type="component" value="Unplaced"/>
</dbReference>
<dbReference type="GO" id="GO:0016757">
    <property type="term" value="F:glycosyltransferase activity"/>
    <property type="evidence" value="ECO:0007669"/>
    <property type="project" value="UniProtKB-KW"/>
</dbReference>
<evidence type="ECO:0000313" key="5">
    <source>
        <dbReference type="Proteomes" id="UP000515121"/>
    </source>
</evidence>
<dbReference type="KEGG" id="dzi:111289735"/>
<keyword evidence="1" id="KW-0328">Glycosyltransferase</keyword>
<feature type="transmembrane region" description="Helical" evidence="3">
    <location>
        <begin position="114"/>
        <end position="136"/>
    </location>
</feature>
<feature type="transmembrane region" description="Helical" evidence="3">
    <location>
        <begin position="499"/>
        <end position="518"/>
    </location>
</feature>
<dbReference type="RefSeq" id="XP_022736744.1">
    <property type="nucleotide sequence ID" value="XM_022881009.1"/>
</dbReference>
<keyword evidence="1" id="KW-0808">Transferase</keyword>
<protein>
    <submittedName>
        <fullName evidence="6">Glucuronosyltransferase PGSIP8</fullName>
    </submittedName>
</protein>
<dbReference type="InterPro" id="IPR050587">
    <property type="entry name" value="GNT1/Glycosyltrans_8"/>
</dbReference>
<feature type="transmembrane region" description="Helical" evidence="3">
    <location>
        <begin position="524"/>
        <end position="543"/>
    </location>
</feature>
<dbReference type="Gene3D" id="3.90.550.10">
    <property type="entry name" value="Spore Coat Polysaccharide Biosynthesis Protein SpsA, Chain A"/>
    <property type="match status" value="1"/>
</dbReference>
<sequence length="579" mass="65602">MALQMVILATLLSPSHGISPILAGLACSFLLKLSFSVSLLHQGCIDISQGVRLLIYHVGQIAFGFEPALSSSNSSNRRWQQALQILCRRVVSVRREEEREEKGMAWSGEKRKEVVTFLRVLLVLVAAVQTTGLYGVKLKKKEHRNAYATMMYMGTPRDYEFYVATRVLIRSLVRLQVDADLIVIASLDVPLRWVRALEQEDGAKVVRVENIDNPYKGQQNFDKRFKLTLNKLYAWSLVDYDRVVMLDADNLFLQKTDELFQCGQFCAVFINPCIFHTGLFVLQPSLEVFKDMIHQLETGKENPDGADQGFIGAYFPDLLDQPMFHPPLNGTNLDGQYRLPMGYQMDASYYYLRLRWSVTCGPNSVITFPGALWLKPWYWWSWPVLPLGIEWHENRRQTLGYAAEMPIVIIQSIIFLGIIMMTRLARPSISKLCYRHSDKSTSLMQTGLKVIAIWSILAAYIVPFAIIPRTIHPLVGWALYFLGSIALSSIAINSFLLPVILVSVPLIGIFGSLLVMAYPWYPNGIIRALAVFGYAFCYAPIAWGSIVKVMARLQVSLEREQFFPILGESSPPSGFNKLY</sequence>
<dbReference type="AlphaFoldDB" id="A0A6P5Y8D5"/>
<feature type="transmembrane region" description="Helical" evidence="3">
    <location>
        <begin position="446"/>
        <end position="468"/>
    </location>
</feature>
<gene>
    <name evidence="6" type="primary">LOC111289735</name>
</gene>
<feature type="signal peptide" evidence="4">
    <location>
        <begin position="1"/>
        <end position="17"/>
    </location>
</feature>
<organism evidence="5 6">
    <name type="scientific">Durio zibethinus</name>
    <name type="common">Durian</name>
    <dbReference type="NCBI Taxonomy" id="66656"/>
    <lineage>
        <taxon>Eukaryota</taxon>
        <taxon>Viridiplantae</taxon>
        <taxon>Streptophyta</taxon>
        <taxon>Embryophyta</taxon>
        <taxon>Tracheophyta</taxon>
        <taxon>Spermatophyta</taxon>
        <taxon>Magnoliopsida</taxon>
        <taxon>eudicotyledons</taxon>
        <taxon>Gunneridae</taxon>
        <taxon>Pentapetalae</taxon>
        <taxon>rosids</taxon>
        <taxon>malvids</taxon>
        <taxon>Malvales</taxon>
        <taxon>Malvaceae</taxon>
        <taxon>Helicteroideae</taxon>
        <taxon>Durio</taxon>
    </lineage>
</organism>
<reference evidence="6" key="1">
    <citation type="submission" date="2025-08" db="UniProtKB">
        <authorList>
            <consortium name="RefSeq"/>
        </authorList>
    </citation>
    <scope>IDENTIFICATION</scope>
    <source>
        <tissue evidence="6">Fruit stalk</tissue>
    </source>
</reference>
<dbReference type="SUPFAM" id="SSF53448">
    <property type="entry name" value="Nucleotide-diphospho-sugar transferases"/>
    <property type="match status" value="1"/>
</dbReference>